<dbReference type="EMBL" id="HACA01009260">
    <property type="protein sequence ID" value="CDW26621.1"/>
    <property type="molecule type" value="Transcribed_RNA"/>
</dbReference>
<organism evidence="1">
    <name type="scientific">Lepeophtheirus salmonis</name>
    <name type="common">Salmon louse</name>
    <name type="synonym">Caligus salmonis</name>
    <dbReference type="NCBI Taxonomy" id="72036"/>
    <lineage>
        <taxon>Eukaryota</taxon>
        <taxon>Metazoa</taxon>
        <taxon>Ecdysozoa</taxon>
        <taxon>Arthropoda</taxon>
        <taxon>Crustacea</taxon>
        <taxon>Multicrustacea</taxon>
        <taxon>Hexanauplia</taxon>
        <taxon>Copepoda</taxon>
        <taxon>Siphonostomatoida</taxon>
        <taxon>Caligidae</taxon>
        <taxon>Lepeophtheirus</taxon>
    </lineage>
</organism>
<dbReference type="AlphaFoldDB" id="A0A0K2TME7"/>
<name>A0A0K2TME7_LEPSM</name>
<protein>
    <submittedName>
        <fullName evidence="1">Uncharacterized protein</fullName>
    </submittedName>
</protein>
<accession>A0A0K2TME7</accession>
<sequence>MTDEFPFAYYKQYCIHCLHNQRLRCQKVQSVAKEEELCQKGQTESGGVKENIPG</sequence>
<proteinExistence type="predicted"/>
<evidence type="ECO:0000313" key="1">
    <source>
        <dbReference type="EMBL" id="CDW26621.1"/>
    </source>
</evidence>
<reference evidence="1" key="1">
    <citation type="submission" date="2014-05" db="EMBL/GenBank/DDBJ databases">
        <authorList>
            <person name="Chronopoulou M."/>
        </authorList>
    </citation>
    <scope>NUCLEOTIDE SEQUENCE</scope>
    <source>
        <tissue evidence="1">Whole organism</tissue>
    </source>
</reference>